<evidence type="ECO:0000313" key="2">
    <source>
        <dbReference type="Proteomes" id="UP001162030"/>
    </source>
</evidence>
<sequence length="71" mass="8257">MHAIPPIIENDERSQSVRTSTQLDESWHLRQVLRYNVKNLTIEIPLFSGYAAGLRPSVILAARRQRLRFLL</sequence>
<name>A0ABM9I255_9GAMM</name>
<accession>A0ABM9I255</accession>
<keyword evidence="2" id="KW-1185">Reference proteome</keyword>
<organism evidence="1 2">
    <name type="scientific">Methylocaldum szegediense</name>
    <dbReference type="NCBI Taxonomy" id="73780"/>
    <lineage>
        <taxon>Bacteria</taxon>
        <taxon>Pseudomonadati</taxon>
        <taxon>Pseudomonadota</taxon>
        <taxon>Gammaproteobacteria</taxon>
        <taxon>Methylococcales</taxon>
        <taxon>Methylococcaceae</taxon>
        <taxon>Methylocaldum</taxon>
    </lineage>
</organism>
<evidence type="ECO:0000313" key="1">
    <source>
        <dbReference type="EMBL" id="CAI8841647.1"/>
    </source>
</evidence>
<dbReference type="EMBL" id="OX458333">
    <property type="protein sequence ID" value="CAI8841647.1"/>
    <property type="molecule type" value="Genomic_DNA"/>
</dbReference>
<protein>
    <submittedName>
        <fullName evidence="1">Uncharacterized protein</fullName>
    </submittedName>
</protein>
<gene>
    <name evidence="1" type="ORF">MSZNOR_2338</name>
</gene>
<reference evidence="1 2" key="1">
    <citation type="submission" date="2023-03" db="EMBL/GenBank/DDBJ databases">
        <authorList>
            <person name="Pearce D."/>
        </authorList>
    </citation>
    <scope>NUCLEOTIDE SEQUENCE [LARGE SCALE GENOMIC DNA]</scope>
    <source>
        <strain evidence="1">Msz</strain>
    </source>
</reference>
<proteinExistence type="predicted"/>
<dbReference type="Proteomes" id="UP001162030">
    <property type="component" value="Chromosome"/>
</dbReference>